<dbReference type="PRINTS" id="PR01210">
    <property type="entry name" value="GGTRANSPTASE"/>
</dbReference>
<dbReference type="OrthoDB" id="2015213at2759"/>
<dbReference type="AlphaFoldDB" id="A0A370TPW6"/>
<dbReference type="InterPro" id="IPR043138">
    <property type="entry name" value="GGT_lsub"/>
</dbReference>
<keyword evidence="2" id="KW-0378">Hydrolase</keyword>
<evidence type="ECO:0000256" key="1">
    <source>
        <dbReference type="SAM" id="MobiDB-lite"/>
    </source>
</evidence>
<sequence length="612" mass="65232">MPLNLNSVYPATLPGFQSFPSRRSVVHSTQGMVACSQPLAARCGLKVLDAGGNAADAAVAIAAGLNLTEPSSTGVGGDMFCLFYDAKTKKISAMNGSGCAGMKCTLEAVRKDLGMKDGDTGKLPLRSVHAVTVPGAVAGWVDTVERFGSGKVSLEQILTPAIELAERGFPVSEIASTMWRAGEKEVKEASPNYAELLKEDPSAENGCRGPKPGEIVKNPCLADTFRTIGKEGKKGFYSGRIAEAIIKATNDRGGFLELDDLKRVIEKGSEPVDPISYVFSGQGYSETKTKYVDGISGQGQNEGAHGVEIWEHPPNGQGIVALMALGILEALEEDGKIPCFTQDQHNSAEYLHAVIESLRIAFADASWWVADPNHSKVPSAELISKAYLADRAKLFNPSKASTEIYDRGSPAHNHSDTVYFAVTDKEGNAISFINSTFHSFGSGIVPKGCGFTLQNRGGNFSLIPGHPNVLAPGKRPYHTIIPAMVTNAHDGSLHSVYGVMGGFMQPQGHVQVLLNMLAFKYNPQAALDAPRFCIGAEHMPGDPFERKVFLEEGISEDVCEKLKQMGHQAEIVGGYGRGVFGRGQIIRSHEEDGTTVYSAGSDPRGDGAAFPG</sequence>
<dbReference type="RefSeq" id="XP_031870216.1">
    <property type="nucleotide sequence ID" value="XM_032013616.1"/>
</dbReference>
<gene>
    <name evidence="2" type="ORF">BP5553_04993</name>
</gene>
<keyword evidence="3" id="KW-1185">Reference proteome</keyword>
<name>A0A370TPW6_9HELO</name>
<dbReference type="InterPro" id="IPR052896">
    <property type="entry name" value="GGT-like_enzyme"/>
</dbReference>
<dbReference type="Proteomes" id="UP000254866">
    <property type="component" value="Unassembled WGS sequence"/>
</dbReference>
<dbReference type="Pfam" id="PF01019">
    <property type="entry name" value="G_glu_transpept"/>
    <property type="match status" value="1"/>
</dbReference>
<evidence type="ECO:0000313" key="3">
    <source>
        <dbReference type="Proteomes" id="UP000254866"/>
    </source>
</evidence>
<dbReference type="PANTHER" id="PTHR43881:SF1">
    <property type="entry name" value="GAMMA-GLUTAMYLTRANSPEPTIDASE (AFU_ORTHOLOGUE AFUA_4G13580)"/>
    <property type="match status" value="1"/>
</dbReference>
<organism evidence="2 3">
    <name type="scientific">Venustampulla echinocandica</name>
    <dbReference type="NCBI Taxonomy" id="2656787"/>
    <lineage>
        <taxon>Eukaryota</taxon>
        <taxon>Fungi</taxon>
        <taxon>Dikarya</taxon>
        <taxon>Ascomycota</taxon>
        <taxon>Pezizomycotina</taxon>
        <taxon>Leotiomycetes</taxon>
        <taxon>Helotiales</taxon>
        <taxon>Pleuroascaceae</taxon>
        <taxon>Venustampulla</taxon>
    </lineage>
</organism>
<comment type="caution">
    <text evidence="2">The sequence shown here is derived from an EMBL/GenBank/DDBJ whole genome shotgun (WGS) entry which is preliminary data.</text>
</comment>
<dbReference type="GO" id="GO:0016787">
    <property type="term" value="F:hydrolase activity"/>
    <property type="evidence" value="ECO:0007669"/>
    <property type="project" value="UniProtKB-KW"/>
</dbReference>
<dbReference type="InterPro" id="IPR043137">
    <property type="entry name" value="GGT_ssub_C"/>
</dbReference>
<dbReference type="STRING" id="2656787.A0A370TPW6"/>
<dbReference type="Gene3D" id="3.60.20.40">
    <property type="match status" value="1"/>
</dbReference>
<dbReference type="PANTHER" id="PTHR43881">
    <property type="entry name" value="GAMMA-GLUTAMYLTRANSPEPTIDASE (AFU_ORTHOLOGUE AFUA_4G13580)"/>
    <property type="match status" value="1"/>
</dbReference>
<dbReference type="GeneID" id="43597842"/>
<dbReference type="SUPFAM" id="SSF56235">
    <property type="entry name" value="N-terminal nucleophile aminohydrolases (Ntn hydrolases)"/>
    <property type="match status" value="1"/>
</dbReference>
<dbReference type="InterPro" id="IPR029055">
    <property type="entry name" value="Ntn_hydrolases_N"/>
</dbReference>
<dbReference type="EMBL" id="NPIC01000003">
    <property type="protein sequence ID" value="RDL37560.1"/>
    <property type="molecule type" value="Genomic_DNA"/>
</dbReference>
<feature type="region of interest" description="Disordered" evidence="1">
    <location>
        <begin position="591"/>
        <end position="612"/>
    </location>
</feature>
<protein>
    <submittedName>
        <fullName evidence="2">N-terminal nucleophile aminohydrolases (Ntn hydrolases)</fullName>
    </submittedName>
</protein>
<reference evidence="2 3" key="1">
    <citation type="journal article" date="2018" name="IMA Fungus">
        <title>IMA Genome-F 9: Draft genome sequence of Annulohypoxylon stygium, Aspergillus mulundensis, Berkeleyomyces basicola (syn. Thielaviopsis basicola), Ceratocystis smalleyi, two Cercospora beticola strains, Coleophoma cylindrospora, Fusarium fracticaudum, Phialophora cf. hyalina, and Morchella septimelata.</title>
        <authorList>
            <person name="Wingfield B.D."/>
            <person name="Bills G.F."/>
            <person name="Dong Y."/>
            <person name="Huang W."/>
            <person name="Nel W.J."/>
            <person name="Swalarsk-Parry B.S."/>
            <person name="Vaghefi N."/>
            <person name="Wilken P.M."/>
            <person name="An Z."/>
            <person name="de Beer Z.W."/>
            <person name="De Vos L."/>
            <person name="Chen L."/>
            <person name="Duong T.A."/>
            <person name="Gao Y."/>
            <person name="Hammerbacher A."/>
            <person name="Kikkert J.R."/>
            <person name="Li Y."/>
            <person name="Li H."/>
            <person name="Li K."/>
            <person name="Li Q."/>
            <person name="Liu X."/>
            <person name="Ma X."/>
            <person name="Naidoo K."/>
            <person name="Pethybridge S.J."/>
            <person name="Sun J."/>
            <person name="Steenkamp E.T."/>
            <person name="van der Nest M.A."/>
            <person name="van Wyk S."/>
            <person name="Wingfield M.J."/>
            <person name="Xiong C."/>
            <person name="Yue Q."/>
            <person name="Zhang X."/>
        </authorList>
    </citation>
    <scope>NUCLEOTIDE SEQUENCE [LARGE SCALE GENOMIC DNA]</scope>
    <source>
        <strain evidence="2 3">BP 5553</strain>
    </source>
</reference>
<dbReference type="Gene3D" id="1.10.246.130">
    <property type="match status" value="1"/>
</dbReference>
<evidence type="ECO:0000313" key="2">
    <source>
        <dbReference type="EMBL" id="RDL37560.1"/>
    </source>
</evidence>
<accession>A0A370TPW6</accession>
<proteinExistence type="predicted"/>